<dbReference type="Gene3D" id="2.70.170.10">
    <property type="entry name" value="Neurotransmitter-gated ion-channel ligand-binding domain"/>
    <property type="match status" value="1"/>
</dbReference>
<feature type="transmembrane region" description="Helical" evidence="7">
    <location>
        <begin position="734"/>
        <end position="756"/>
    </location>
</feature>
<dbReference type="InterPro" id="IPR036055">
    <property type="entry name" value="LDL_receptor-like_sf"/>
</dbReference>
<evidence type="ECO:0000256" key="3">
    <source>
        <dbReference type="ARBA" id="ARBA00022989"/>
    </source>
</evidence>
<keyword evidence="2 7" id="KW-0812">Transmembrane</keyword>
<dbReference type="SMART" id="SM00192">
    <property type="entry name" value="LDLa"/>
    <property type="match status" value="1"/>
</dbReference>
<dbReference type="Pfam" id="PF00057">
    <property type="entry name" value="Ldl_recept_a"/>
    <property type="match status" value="1"/>
</dbReference>
<dbReference type="Pfam" id="PF02931">
    <property type="entry name" value="Neur_chan_LBD"/>
    <property type="match status" value="1"/>
</dbReference>
<dbReference type="SUPFAM" id="SSF49899">
    <property type="entry name" value="Concanavalin A-like lectins/glucanases"/>
    <property type="match status" value="1"/>
</dbReference>
<dbReference type="PROSITE" id="PS01209">
    <property type="entry name" value="LDLRA_1"/>
    <property type="match status" value="1"/>
</dbReference>
<evidence type="ECO:0000313" key="10">
    <source>
        <dbReference type="Proteomes" id="UP000694843"/>
    </source>
</evidence>
<dbReference type="InterPro" id="IPR006202">
    <property type="entry name" value="Neur_chan_lig-bd"/>
</dbReference>
<dbReference type="GO" id="GO:0005230">
    <property type="term" value="F:extracellular ligand-gated monoatomic ion channel activity"/>
    <property type="evidence" value="ECO:0007669"/>
    <property type="project" value="InterPro"/>
</dbReference>
<gene>
    <name evidence="11" type="primary">LOC108678429</name>
</gene>
<dbReference type="InterPro" id="IPR036734">
    <property type="entry name" value="Neur_chan_lig-bd_sf"/>
</dbReference>
<reference evidence="11" key="1">
    <citation type="submission" date="2025-08" db="UniProtKB">
        <authorList>
            <consortium name="RefSeq"/>
        </authorList>
    </citation>
    <scope>IDENTIFICATION</scope>
    <source>
        <tissue evidence="11">Whole organism</tissue>
    </source>
</reference>
<feature type="signal peptide" evidence="8">
    <location>
        <begin position="1"/>
        <end position="19"/>
    </location>
</feature>
<organism evidence="10 11">
    <name type="scientific">Hyalella azteca</name>
    <name type="common">Amphipod</name>
    <dbReference type="NCBI Taxonomy" id="294128"/>
    <lineage>
        <taxon>Eukaryota</taxon>
        <taxon>Metazoa</taxon>
        <taxon>Ecdysozoa</taxon>
        <taxon>Arthropoda</taxon>
        <taxon>Crustacea</taxon>
        <taxon>Multicrustacea</taxon>
        <taxon>Malacostraca</taxon>
        <taxon>Eumalacostraca</taxon>
        <taxon>Peracarida</taxon>
        <taxon>Amphipoda</taxon>
        <taxon>Senticaudata</taxon>
        <taxon>Talitrida</taxon>
        <taxon>Talitroidea</taxon>
        <taxon>Hyalellidae</taxon>
        <taxon>Hyalella</taxon>
    </lineage>
</organism>
<dbReference type="CDD" id="cd00112">
    <property type="entry name" value="LDLa"/>
    <property type="match status" value="1"/>
</dbReference>
<dbReference type="Proteomes" id="UP000694843">
    <property type="component" value="Unplaced"/>
</dbReference>
<feature type="disulfide bond" evidence="6">
    <location>
        <begin position="483"/>
        <end position="501"/>
    </location>
</feature>
<feature type="disulfide bond" evidence="6">
    <location>
        <begin position="476"/>
        <end position="488"/>
    </location>
</feature>
<dbReference type="PROSITE" id="PS50068">
    <property type="entry name" value="LDLRA_2"/>
    <property type="match status" value="1"/>
</dbReference>
<dbReference type="InterPro" id="IPR013320">
    <property type="entry name" value="ConA-like_dom_sf"/>
</dbReference>
<dbReference type="InterPro" id="IPR036719">
    <property type="entry name" value="Neuro-gated_channel_TM_sf"/>
</dbReference>
<feature type="transmembrane region" description="Helical" evidence="7">
    <location>
        <begin position="862"/>
        <end position="883"/>
    </location>
</feature>
<dbReference type="PROSITE" id="PS00236">
    <property type="entry name" value="NEUROTR_ION_CHANNEL"/>
    <property type="match status" value="1"/>
</dbReference>
<feature type="transmembrane region" description="Helical" evidence="7">
    <location>
        <begin position="796"/>
        <end position="817"/>
    </location>
</feature>
<evidence type="ECO:0000256" key="2">
    <source>
        <dbReference type="ARBA" id="ARBA00022692"/>
    </source>
</evidence>
<dbReference type="RefSeq" id="XP_018022335.1">
    <property type="nucleotide sequence ID" value="XM_018166846.2"/>
</dbReference>
<name>A0A8B7P8N3_HYAAZ</name>
<evidence type="ECO:0000313" key="11">
    <source>
        <dbReference type="RefSeq" id="XP_018022335.1"/>
    </source>
</evidence>
<comment type="subcellular location">
    <subcellularLocation>
        <location evidence="1">Membrane</location>
        <topology evidence="1">Multi-pass membrane protein</topology>
    </subcellularLocation>
</comment>
<dbReference type="Gene3D" id="1.20.58.390">
    <property type="entry name" value="Neurotransmitter-gated ion-channel transmembrane domain"/>
    <property type="match status" value="1"/>
</dbReference>
<feature type="domain" description="Neurotransmitter-gated ion-channel ligand-binding" evidence="9">
    <location>
        <begin position="525"/>
        <end position="715"/>
    </location>
</feature>
<evidence type="ECO:0000256" key="6">
    <source>
        <dbReference type="PROSITE-ProRule" id="PRU00124"/>
    </source>
</evidence>
<dbReference type="PANTHER" id="PTHR18945">
    <property type="entry name" value="NEUROTRANSMITTER GATED ION CHANNEL"/>
    <property type="match status" value="1"/>
</dbReference>
<evidence type="ECO:0000256" key="5">
    <source>
        <dbReference type="ARBA" id="ARBA00023157"/>
    </source>
</evidence>
<evidence type="ECO:0000256" key="8">
    <source>
        <dbReference type="SAM" id="SignalP"/>
    </source>
</evidence>
<dbReference type="Gene3D" id="2.60.120.200">
    <property type="match status" value="1"/>
</dbReference>
<evidence type="ECO:0000256" key="1">
    <source>
        <dbReference type="ARBA" id="ARBA00004141"/>
    </source>
</evidence>
<dbReference type="SUPFAM" id="SSF90112">
    <property type="entry name" value="Neurotransmitter-gated ion-channel transmembrane pore"/>
    <property type="match status" value="1"/>
</dbReference>
<protein>
    <submittedName>
        <fullName evidence="11">Uncharacterized protein LOC108678429</fullName>
    </submittedName>
</protein>
<keyword evidence="10" id="KW-1185">Reference proteome</keyword>
<dbReference type="GeneID" id="108678429"/>
<keyword evidence="4 7" id="KW-0472">Membrane</keyword>
<evidence type="ECO:0000256" key="7">
    <source>
        <dbReference type="SAM" id="Phobius"/>
    </source>
</evidence>
<evidence type="ECO:0000256" key="4">
    <source>
        <dbReference type="ARBA" id="ARBA00023136"/>
    </source>
</evidence>
<dbReference type="SUPFAM" id="SSF57424">
    <property type="entry name" value="LDL receptor-like module"/>
    <property type="match status" value="1"/>
</dbReference>
<keyword evidence="3 7" id="KW-1133">Transmembrane helix</keyword>
<dbReference type="SUPFAM" id="SSF63712">
    <property type="entry name" value="Nicotinic receptor ligand binding domain-like"/>
    <property type="match status" value="1"/>
</dbReference>
<keyword evidence="8" id="KW-0732">Signal</keyword>
<dbReference type="InterPro" id="IPR018000">
    <property type="entry name" value="Neurotransmitter_ion_chnl_CS"/>
</dbReference>
<dbReference type="InterPro" id="IPR006201">
    <property type="entry name" value="Neur_channel"/>
</dbReference>
<dbReference type="InterPro" id="IPR023415">
    <property type="entry name" value="LDLR_class-A_CS"/>
</dbReference>
<feature type="transmembrane region" description="Helical" evidence="7">
    <location>
        <begin position="763"/>
        <end position="784"/>
    </location>
</feature>
<evidence type="ECO:0000259" key="9">
    <source>
        <dbReference type="Pfam" id="PF02931"/>
    </source>
</evidence>
<sequence length="893" mass="100579">MMELLRLLSLLLFARACRAQTFAPTQLNVSGLADTTGLNVSGLVNTTASSDQQDFIDSLASGLKPNDVIMIEFMAEDSISAINYTAQFESVKANENKMMYTVSAPMNLGKPSPEASLCLWLYLKNRRYNDDVLSLTAKEGNQFNMVNLGIFSSQLYIQHMKCTLYYPFNVPLRQWIHICLAMGDRIVTYIDGKVMAPNQDCSFGGTTLLTSSNSQLVLGGNKMVLKPLCGKIADARLYLEKLGLNKVQEVRSFVNTTGEYISMIKMPSSTSLVPASAAITAFDKADLTANQSASMWFQVTKTLPYYKAASVCKRFGGTLLDTSTVDNSALLAYARNVLSESLSNFWVMSPNNSCLSMSISPAGISFESSSECNRSRRTLCSALRSKIYYLIGGAQYADVNRLPLKMIENKLTWDAEYDLRLEYSESDMTFYIMNSISKEIYVKNSLLAMDNLMGRKQWLMTDASPPFSLSLTLTACSEGEFTCTNGQCVDLWQICNFNADCEDFTDEQLCNYTQNRPSYYDNQLSGQKTLEVDLKVALLRILELDMNEGTVKVNLQATAYWRDERVVFHNIYKCNETLVPQKDASFYWQPDIQLDGVVNEDVSALSMDTAPDQMYIIAQELGNASTFQGNEVIEHAGKDVLIKHQKSAIMTLMCPMDLYIYPFDIQTCRFNLSLQGKINSDDVQWSLSKDEQLEYTGSPLQLFQFIYFKKKSNQDNQHAMMFELRIARRYGSDILVTFLPCFVMELIGLSVFAIPLENLSDRLTVSISCLIVMAALLTQIGSTLPVSADPKMIDSWMFIHVLIMAVAFFCMVLLEVVNQKLGPDKEEGDRWLKKVKIHPYKDEDEETEEDQNFTFPTKLNKYLAIFSLLSYFTFVVVFIGYIFGVRNSVLGTN</sequence>
<dbReference type="AlphaFoldDB" id="A0A8B7P8N3"/>
<dbReference type="GO" id="GO:0016020">
    <property type="term" value="C:membrane"/>
    <property type="evidence" value="ECO:0007669"/>
    <property type="project" value="UniProtKB-SubCell"/>
</dbReference>
<dbReference type="Gene3D" id="4.10.400.10">
    <property type="entry name" value="Low-density Lipoprotein Receptor"/>
    <property type="match status" value="1"/>
</dbReference>
<keyword evidence="5 6" id="KW-1015">Disulfide bond</keyword>
<feature type="chain" id="PRO_5034560460" evidence="8">
    <location>
        <begin position="20"/>
        <end position="893"/>
    </location>
</feature>
<proteinExistence type="predicted"/>
<dbReference type="OrthoDB" id="6355069at2759"/>
<feature type="disulfide bond" evidence="6">
    <location>
        <begin position="495"/>
        <end position="510"/>
    </location>
</feature>
<accession>A0A8B7P8N3</accession>
<dbReference type="InterPro" id="IPR038050">
    <property type="entry name" value="Neuro_actylchol_rec"/>
</dbReference>
<dbReference type="GO" id="GO:0004888">
    <property type="term" value="F:transmembrane signaling receptor activity"/>
    <property type="evidence" value="ECO:0007669"/>
    <property type="project" value="InterPro"/>
</dbReference>
<dbReference type="KEGG" id="hazt:108678429"/>
<dbReference type="InterPro" id="IPR002172">
    <property type="entry name" value="LDrepeatLR_classA_rpt"/>
</dbReference>